<feature type="domain" description="R13L1/DRL21-like LRR repeat region" evidence="1">
    <location>
        <begin position="52"/>
        <end position="177"/>
    </location>
</feature>
<dbReference type="InterPro" id="IPR056789">
    <property type="entry name" value="LRR_R13L1-DRL21"/>
</dbReference>
<accession>A0ABU6QT73</accession>
<protein>
    <recommendedName>
        <fullName evidence="1">R13L1/DRL21-like LRR repeat region domain-containing protein</fullName>
    </recommendedName>
</protein>
<reference evidence="2 3" key="1">
    <citation type="journal article" date="2023" name="Plants (Basel)">
        <title>Bridging the Gap: Combining Genomics and Transcriptomics Approaches to Understand Stylosanthes scabra, an Orphan Legume from the Brazilian Caatinga.</title>
        <authorList>
            <person name="Ferreira-Neto J.R.C."/>
            <person name="da Silva M.D."/>
            <person name="Binneck E."/>
            <person name="de Melo N.F."/>
            <person name="da Silva R.H."/>
            <person name="de Melo A.L.T.M."/>
            <person name="Pandolfi V."/>
            <person name="Bustamante F.O."/>
            <person name="Brasileiro-Vidal A.C."/>
            <person name="Benko-Iseppon A.M."/>
        </authorList>
    </citation>
    <scope>NUCLEOTIDE SEQUENCE [LARGE SCALE GENOMIC DNA]</scope>
    <source>
        <tissue evidence="2">Leaves</tissue>
    </source>
</reference>
<evidence type="ECO:0000313" key="2">
    <source>
        <dbReference type="EMBL" id="MED6114244.1"/>
    </source>
</evidence>
<proteinExistence type="predicted"/>
<name>A0ABU6QT73_9FABA</name>
<dbReference type="SUPFAM" id="SSF52058">
    <property type="entry name" value="L domain-like"/>
    <property type="match status" value="1"/>
</dbReference>
<dbReference type="Proteomes" id="UP001341840">
    <property type="component" value="Unassembled WGS sequence"/>
</dbReference>
<dbReference type="InterPro" id="IPR032675">
    <property type="entry name" value="LRR_dom_sf"/>
</dbReference>
<dbReference type="Gene3D" id="3.80.10.10">
    <property type="entry name" value="Ribonuclease Inhibitor"/>
    <property type="match status" value="2"/>
</dbReference>
<dbReference type="Pfam" id="PF25019">
    <property type="entry name" value="LRR_R13L1-DRL21"/>
    <property type="match status" value="1"/>
</dbReference>
<evidence type="ECO:0000313" key="3">
    <source>
        <dbReference type="Proteomes" id="UP001341840"/>
    </source>
</evidence>
<sequence>MLPRGMHDLVNLRHLDIRGCYSLPEMPKEMSKLKKLNFLNNYIIGEHEDNGIRELGTMDNLHGSFCISKLQNVKNCGEASEAKMGNKKHVNTLNLEWNPILGIDDAQSYRDILDKLQPHQNLKELSIKRYPGETFPDWLGLSRYSKMTKLSLYFCKNCCELPLLGQLPSLQHLKISKFDRLEKIDFEFYNRNNRSFQRETAFKSLETLEIEDMCGLKEWHFPDEFDGFPQLRTLSIERCPVLSGNLPAHLPALEELTILECDKLACSLPRAPKLHQLHVQGSTLYRVRPSAHDVVVFETPLAMSVLECLSYIQSPRIQGIDIKECHSTITISAEYLPASLQYLEIRYCSKLTFSEQIQHKSLTEIYIKLCASLTSFPVQALPSLRKLSISCCLNLVSLPALELAAPCLQELYIEDCPNIECFAEECLPPSLKKLE</sequence>
<gene>
    <name evidence="2" type="ORF">PIB30_078537</name>
</gene>
<dbReference type="PANTHER" id="PTHR47186">
    <property type="entry name" value="LEUCINE-RICH REPEAT-CONTAINING PROTEIN 57"/>
    <property type="match status" value="1"/>
</dbReference>
<comment type="caution">
    <text evidence="2">The sequence shown here is derived from an EMBL/GenBank/DDBJ whole genome shotgun (WGS) entry which is preliminary data.</text>
</comment>
<dbReference type="PANTHER" id="PTHR47186:SF42">
    <property type="entry name" value="DISEASE RESISTANCE RPP13-LIKE PROTEIN 1"/>
    <property type="match status" value="1"/>
</dbReference>
<organism evidence="2 3">
    <name type="scientific">Stylosanthes scabra</name>
    <dbReference type="NCBI Taxonomy" id="79078"/>
    <lineage>
        <taxon>Eukaryota</taxon>
        <taxon>Viridiplantae</taxon>
        <taxon>Streptophyta</taxon>
        <taxon>Embryophyta</taxon>
        <taxon>Tracheophyta</taxon>
        <taxon>Spermatophyta</taxon>
        <taxon>Magnoliopsida</taxon>
        <taxon>eudicotyledons</taxon>
        <taxon>Gunneridae</taxon>
        <taxon>Pentapetalae</taxon>
        <taxon>rosids</taxon>
        <taxon>fabids</taxon>
        <taxon>Fabales</taxon>
        <taxon>Fabaceae</taxon>
        <taxon>Papilionoideae</taxon>
        <taxon>50 kb inversion clade</taxon>
        <taxon>dalbergioids sensu lato</taxon>
        <taxon>Dalbergieae</taxon>
        <taxon>Pterocarpus clade</taxon>
        <taxon>Stylosanthes</taxon>
    </lineage>
</organism>
<dbReference type="EMBL" id="JASCZI010001088">
    <property type="protein sequence ID" value="MED6114244.1"/>
    <property type="molecule type" value="Genomic_DNA"/>
</dbReference>
<evidence type="ECO:0000259" key="1">
    <source>
        <dbReference type="Pfam" id="PF25019"/>
    </source>
</evidence>
<keyword evidence="3" id="KW-1185">Reference proteome</keyword>
<feature type="non-terminal residue" evidence="2">
    <location>
        <position position="435"/>
    </location>
</feature>